<dbReference type="InterPro" id="IPR011701">
    <property type="entry name" value="MFS"/>
</dbReference>
<dbReference type="PANTHER" id="PTHR23513:SF11">
    <property type="entry name" value="STAPHYLOFERRIN A TRANSPORTER"/>
    <property type="match status" value="1"/>
</dbReference>
<organism evidence="9 10">
    <name type="scientific">Micromonospora wenchangensis</name>
    <dbReference type="NCBI Taxonomy" id="1185415"/>
    <lineage>
        <taxon>Bacteria</taxon>
        <taxon>Bacillati</taxon>
        <taxon>Actinomycetota</taxon>
        <taxon>Actinomycetes</taxon>
        <taxon>Micromonosporales</taxon>
        <taxon>Micromonosporaceae</taxon>
        <taxon>Micromonospora</taxon>
    </lineage>
</organism>
<dbReference type="RefSeq" id="WP_088646521.1">
    <property type="nucleotide sequence ID" value="NZ_MZMV01000056.1"/>
</dbReference>
<feature type="region of interest" description="Disordered" evidence="6">
    <location>
        <begin position="415"/>
        <end position="447"/>
    </location>
</feature>
<dbReference type="InterPro" id="IPR036259">
    <property type="entry name" value="MFS_trans_sf"/>
</dbReference>
<dbReference type="GO" id="GO:0005886">
    <property type="term" value="C:plasma membrane"/>
    <property type="evidence" value="ECO:0007669"/>
    <property type="project" value="UniProtKB-SubCell"/>
</dbReference>
<keyword evidence="10" id="KW-1185">Reference proteome</keyword>
<evidence type="ECO:0000256" key="7">
    <source>
        <dbReference type="SAM" id="Phobius"/>
    </source>
</evidence>
<feature type="transmembrane region" description="Helical" evidence="7">
    <location>
        <begin position="184"/>
        <end position="201"/>
    </location>
</feature>
<feature type="transmembrane region" description="Helical" evidence="7">
    <location>
        <begin position="389"/>
        <end position="410"/>
    </location>
</feature>
<evidence type="ECO:0000259" key="8">
    <source>
        <dbReference type="PROSITE" id="PS50850"/>
    </source>
</evidence>
<comment type="caution">
    <text evidence="9">The sequence shown here is derived from an EMBL/GenBank/DDBJ whole genome shotgun (WGS) entry which is preliminary data.</text>
</comment>
<keyword evidence="4 7" id="KW-1133">Transmembrane helix</keyword>
<dbReference type="OrthoDB" id="9135819at2"/>
<evidence type="ECO:0000256" key="1">
    <source>
        <dbReference type="ARBA" id="ARBA00004651"/>
    </source>
</evidence>
<dbReference type="SUPFAM" id="SSF103473">
    <property type="entry name" value="MFS general substrate transporter"/>
    <property type="match status" value="1"/>
</dbReference>
<feature type="transmembrane region" description="Helical" evidence="7">
    <location>
        <begin position="301"/>
        <end position="324"/>
    </location>
</feature>
<evidence type="ECO:0000256" key="6">
    <source>
        <dbReference type="SAM" id="MobiDB-lite"/>
    </source>
</evidence>
<dbReference type="Proteomes" id="UP000197174">
    <property type="component" value="Unassembled WGS sequence"/>
</dbReference>
<name>A0A246RHI0_9ACTN</name>
<dbReference type="Pfam" id="PF07690">
    <property type="entry name" value="MFS_1"/>
    <property type="match status" value="1"/>
</dbReference>
<sequence>MTAAPVPAPATPMTYRQVLTTRNVPQLLLSASLSRLASEMLLFVVVLYVLARFRSPVLAGLSGFFLTLPGFLVSPMAGALLDRVGAARAVILDNLVSAVLIGLVAVASAGGRLTPAVLLTLLGLLSLTSPLSAGGIRTLFPRFVPDDAYDRANALDLSTYSVIEVVGPLAGGAVIALIGPDPALVLVAAMYVLAALSLLLLRGSAAEPPRAERRHLLREAWEGVTYLVRNATLRGLAVSYSCYQVTFGILVVAVPVSVAQRVDGAGHTEQYAGALWSLVGLCGAAGALTAGRLLRAGRERLLLIVTTALSAFAIYPLGAIAMLATLAVGLALFGLLEGALNVGVLSLRQRRTDPTRLGRVMTVSISINLIGFPVGTALGGLLVERSGSLAYAVAAGFALLAALWGALVIPREPAGTPPVRAGRPRRRRWPGAGSPTPGRTRRRPGGR</sequence>
<evidence type="ECO:0000256" key="4">
    <source>
        <dbReference type="ARBA" id="ARBA00022989"/>
    </source>
</evidence>
<feature type="transmembrane region" description="Helical" evidence="7">
    <location>
        <begin position="90"/>
        <end position="110"/>
    </location>
</feature>
<evidence type="ECO:0000313" key="9">
    <source>
        <dbReference type="EMBL" id="OWV02483.1"/>
    </source>
</evidence>
<evidence type="ECO:0000256" key="3">
    <source>
        <dbReference type="ARBA" id="ARBA00022692"/>
    </source>
</evidence>
<dbReference type="CDD" id="cd06173">
    <property type="entry name" value="MFS_MefA_like"/>
    <property type="match status" value="1"/>
</dbReference>
<dbReference type="InterPro" id="IPR020846">
    <property type="entry name" value="MFS_dom"/>
</dbReference>
<feature type="domain" description="Major facilitator superfamily (MFS) profile" evidence="8">
    <location>
        <begin position="23"/>
        <end position="413"/>
    </location>
</feature>
<feature type="transmembrane region" description="Helical" evidence="7">
    <location>
        <begin position="57"/>
        <end position="78"/>
    </location>
</feature>
<accession>A0A246RHI0</accession>
<keyword evidence="2" id="KW-1003">Cell membrane</keyword>
<dbReference type="EMBL" id="MZMV01000056">
    <property type="protein sequence ID" value="OWV02483.1"/>
    <property type="molecule type" value="Genomic_DNA"/>
</dbReference>
<dbReference type="GO" id="GO:0022857">
    <property type="term" value="F:transmembrane transporter activity"/>
    <property type="evidence" value="ECO:0007669"/>
    <property type="project" value="InterPro"/>
</dbReference>
<evidence type="ECO:0000256" key="5">
    <source>
        <dbReference type="ARBA" id="ARBA00023136"/>
    </source>
</evidence>
<dbReference type="PANTHER" id="PTHR23513">
    <property type="entry name" value="INTEGRAL MEMBRANE EFFLUX PROTEIN-RELATED"/>
    <property type="match status" value="1"/>
</dbReference>
<feature type="transmembrane region" description="Helical" evidence="7">
    <location>
        <begin position="330"/>
        <end position="348"/>
    </location>
</feature>
<feature type="transmembrane region" description="Helical" evidence="7">
    <location>
        <begin position="271"/>
        <end position="294"/>
    </location>
</feature>
<feature type="transmembrane region" description="Helical" evidence="7">
    <location>
        <begin position="360"/>
        <end position="383"/>
    </location>
</feature>
<feature type="transmembrane region" description="Helical" evidence="7">
    <location>
        <begin position="27"/>
        <end position="51"/>
    </location>
</feature>
<dbReference type="AlphaFoldDB" id="A0A246RHI0"/>
<gene>
    <name evidence="9" type="ORF">B5D80_25740</name>
</gene>
<dbReference type="Gene3D" id="1.20.1250.20">
    <property type="entry name" value="MFS general substrate transporter like domains"/>
    <property type="match status" value="1"/>
</dbReference>
<dbReference type="PROSITE" id="PS50850">
    <property type="entry name" value="MFS"/>
    <property type="match status" value="1"/>
</dbReference>
<feature type="transmembrane region" description="Helical" evidence="7">
    <location>
        <begin position="116"/>
        <end position="136"/>
    </location>
</feature>
<evidence type="ECO:0000256" key="2">
    <source>
        <dbReference type="ARBA" id="ARBA00022475"/>
    </source>
</evidence>
<evidence type="ECO:0000313" key="10">
    <source>
        <dbReference type="Proteomes" id="UP000197174"/>
    </source>
</evidence>
<keyword evidence="3 7" id="KW-0812">Transmembrane</keyword>
<protein>
    <recommendedName>
        <fullName evidence="8">Major facilitator superfamily (MFS) profile domain-containing protein</fullName>
    </recommendedName>
</protein>
<comment type="subcellular location">
    <subcellularLocation>
        <location evidence="1">Cell membrane</location>
        <topology evidence="1">Multi-pass membrane protein</topology>
    </subcellularLocation>
</comment>
<reference evidence="9 10" key="1">
    <citation type="submission" date="2017-03" db="EMBL/GenBank/DDBJ databases">
        <title>Whole genome sequence of Micromonospora wenchangensis, isolated from mangrove soil.</title>
        <authorList>
            <person name="Yang H."/>
        </authorList>
    </citation>
    <scope>NUCLEOTIDE SEQUENCE [LARGE SCALE GENOMIC DNA]</scope>
    <source>
        <strain evidence="9 10">CCTCC AA 2012002</strain>
    </source>
</reference>
<proteinExistence type="predicted"/>
<keyword evidence="5 7" id="KW-0472">Membrane</keyword>
<feature type="transmembrane region" description="Helical" evidence="7">
    <location>
        <begin position="237"/>
        <end position="259"/>
    </location>
</feature>